<evidence type="ECO:0000313" key="2">
    <source>
        <dbReference type="Proteomes" id="UP001056778"/>
    </source>
</evidence>
<keyword evidence="2" id="KW-1185">Reference proteome</keyword>
<dbReference type="Proteomes" id="UP001056778">
    <property type="component" value="Chromosome 3"/>
</dbReference>
<gene>
    <name evidence="1" type="ORF">MML48_3g00012116</name>
</gene>
<comment type="caution">
    <text evidence="1">The sequence shown here is derived from an EMBL/GenBank/DDBJ whole genome shotgun (WGS) entry which is preliminary data.</text>
</comment>
<accession>A0ACB9TE79</accession>
<organism evidence="1 2">
    <name type="scientific">Holotrichia oblita</name>
    <name type="common">Chafer beetle</name>
    <dbReference type="NCBI Taxonomy" id="644536"/>
    <lineage>
        <taxon>Eukaryota</taxon>
        <taxon>Metazoa</taxon>
        <taxon>Ecdysozoa</taxon>
        <taxon>Arthropoda</taxon>
        <taxon>Hexapoda</taxon>
        <taxon>Insecta</taxon>
        <taxon>Pterygota</taxon>
        <taxon>Neoptera</taxon>
        <taxon>Endopterygota</taxon>
        <taxon>Coleoptera</taxon>
        <taxon>Polyphaga</taxon>
        <taxon>Scarabaeiformia</taxon>
        <taxon>Scarabaeidae</taxon>
        <taxon>Melolonthinae</taxon>
        <taxon>Holotrichia</taxon>
    </lineage>
</organism>
<proteinExistence type="predicted"/>
<sequence length="333" mass="37873">MSKQKCVKFVFSHAAASNKKLLSVEFYSHIDVDLDFYKPLKSSFCSLTWTHGDLSKIQDLRAIAFAKDLQSRSINTILHVGGRNFKRSDGLAIMNTIKRMGIRNILALKGGRRLDPHRECQFDVYSVNIMKAYSLQERTDMILVIGAVTETDDSKCDFPYGLEFLQFLKQEFGDDFTVGTSGYPIGHPASEDPIKDIGYLKKKVDAGADFVMCQGVFDLQTFKDFYKRCRQHQIDVPIIPAVYAINSYSVLKNLMNFCKVVPPNYLQTMERYENDEEAITDYSVKYVSDLITALLKDKEITIPGVHISCFNNLAMVQKVLDKLDFVDLKICAK</sequence>
<protein>
    <submittedName>
        <fullName evidence="1">Methylenetetrahydrofolate reductase</fullName>
    </submittedName>
</protein>
<dbReference type="EMBL" id="CM043017">
    <property type="protein sequence ID" value="KAI4465106.1"/>
    <property type="molecule type" value="Genomic_DNA"/>
</dbReference>
<reference evidence="1" key="1">
    <citation type="submission" date="2022-04" db="EMBL/GenBank/DDBJ databases">
        <title>Chromosome-scale genome assembly of Holotrichia oblita Faldermann.</title>
        <authorList>
            <person name="Rongchong L."/>
        </authorList>
    </citation>
    <scope>NUCLEOTIDE SEQUENCE</scope>
    <source>
        <strain evidence="1">81SQS9</strain>
    </source>
</reference>
<evidence type="ECO:0000313" key="1">
    <source>
        <dbReference type="EMBL" id="KAI4465106.1"/>
    </source>
</evidence>
<name>A0ACB9TE79_HOLOL</name>